<feature type="compositionally biased region" description="Low complexity" evidence="1">
    <location>
        <begin position="9"/>
        <end position="29"/>
    </location>
</feature>
<dbReference type="EMBL" id="PGOL01001146">
    <property type="protein sequence ID" value="PKI60594.1"/>
    <property type="molecule type" value="Genomic_DNA"/>
</dbReference>
<sequence>MASEEVNISFTNPSSSPSPNPSSSTDSPSLNLIATQPSPSVQILHTNNGTITTPNITNLITITLTQRNYIVWKSLFSTFLLSRDLFSYVDGSHPCLEHTNSTYAVWMRTDQHLRSWIFATIVEDLLEEGTEKYLRDLKVLVDELREIGKPLSDEDLVTYTLAGLPKEYESFVTTNANDWDPLTFKTLCTKLTHQEKRLKQFYPEPNSGSTVNSQTALQTHTQLARGGVTRGGSSVRGHRGGCGRNRGGRSNNQWNHNNSNWGSNHWQNHASSGHGSGG</sequence>
<dbReference type="InterPro" id="IPR029472">
    <property type="entry name" value="Copia-like_N"/>
</dbReference>
<dbReference type="Pfam" id="PF14244">
    <property type="entry name" value="Retrotran_gag_3"/>
    <property type="match status" value="1"/>
</dbReference>
<dbReference type="Pfam" id="PF14223">
    <property type="entry name" value="Retrotran_gag_2"/>
    <property type="match status" value="1"/>
</dbReference>
<dbReference type="STRING" id="22663.A0A2I0JW98"/>
<comment type="caution">
    <text evidence="3">The sequence shown here is derived from an EMBL/GenBank/DDBJ whole genome shotgun (WGS) entry which is preliminary data.</text>
</comment>
<evidence type="ECO:0000313" key="3">
    <source>
        <dbReference type="EMBL" id="PKI60594.1"/>
    </source>
</evidence>
<proteinExistence type="predicted"/>
<dbReference type="AlphaFoldDB" id="A0A2I0JW98"/>
<accession>A0A2I0JW98</accession>
<reference evidence="3 4" key="1">
    <citation type="submission" date="2017-11" db="EMBL/GenBank/DDBJ databases">
        <title>De-novo sequencing of pomegranate (Punica granatum L.) genome.</title>
        <authorList>
            <person name="Akparov Z."/>
            <person name="Amiraslanov A."/>
            <person name="Hajiyeva S."/>
            <person name="Abbasov M."/>
            <person name="Kaur K."/>
            <person name="Hamwieh A."/>
            <person name="Solovyev V."/>
            <person name="Salamov A."/>
            <person name="Braich B."/>
            <person name="Kosarev P."/>
            <person name="Mahmoud A."/>
            <person name="Hajiyev E."/>
            <person name="Babayeva S."/>
            <person name="Izzatullayeva V."/>
            <person name="Mammadov A."/>
            <person name="Mammadov A."/>
            <person name="Sharifova S."/>
            <person name="Ojaghi J."/>
            <person name="Eynullazada K."/>
            <person name="Bayramov B."/>
            <person name="Abdulazimova A."/>
            <person name="Shahmuradov I."/>
        </authorList>
    </citation>
    <scope>NUCLEOTIDE SEQUENCE [LARGE SCALE GENOMIC DNA]</scope>
    <source>
        <strain evidence="4">cv. AG2017</strain>
        <tissue evidence="3">Leaf</tissue>
    </source>
</reference>
<evidence type="ECO:0000313" key="4">
    <source>
        <dbReference type="Proteomes" id="UP000233551"/>
    </source>
</evidence>
<name>A0A2I0JW98_PUNGR</name>
<gene>
    <name evidence="3" type="ORF">CRG98_019070</name>
</gene>
<dbReference type="PANTHER" id="PTHR47481">
    <property type="match status" value="1"/>
</dbReference>
<feature type="domain" description="Retrotransposon Copia-like N-terminal" evidence="2">
    <location>
        <begin position="59"/>
        <end position="92"/>
    </location>
</feature>
<keyword evidence="4" id="KW-1185">Reference proteome</keyword>
<feature type="compositionally biased region" description="Low complexity" evidence="1">
    <location>
        <begin position="225"/>
        <end position="235"/>
    </location>
</feature>
<feature type="region of interest" description="Disordered" evidence="1">
    <location>
        <begin position="1"/>
        <end position="31"/>
    </location>
</feature>
<dbReference type="Proteomes" id="UP000233551">
    <property type="component" value="Unassembled WGS sequence"/>
</dbReference>
<evidence type="ECO:0000256" key="1">
    <source>
        <dbReference type="SAM" id="MobiDB-lite"/>
    </source>
</evidence>
<dbReference type="PANTHER" id="PTHR47481:SF30">
    <property type="entry name" value="CCHC-TYPE DOMAIN-CONTAINING PROTEIN"/>
    <property type="match status" value="1"/>
</dbReference>
<feature type="region of interest" description="Disordered" evidence="1">
    <location>
        <begin position="224"/>
        <end position="278"/>
    </location>
</feature>
<feature type="compositionally biased region" description="Low complexity" evidence="1">
    <location>
        <begin position="248"/>
        <end position="269"/>
    </location>
</feature>
<protein>
    <recommendedName>
        <fullName evidence="2">Retrotransposon Copia-like N-terminal domain-containing protein</fullName>
    </recommendedName>
</protein>
<evidence type="ECO:0000259" key="2">
    <source>
        <dbReference type="Pfam" id="PF14244"/>
    </source>
</evidence>
<organism evidence="3 4">
    <name type="scientific">Punica granatum</name>
    <name type="common">Pomegranate</name>
    <dbReference type="NCBI Taxonomy" id="22663"/>
    <lineage>
        <taxon>Eukaryota</taxon>
        <taxon>Viridiplantae</taxon>
        <taxon>Streptophyta</taxon>
        <taxon>Embryophyta</taxon>
        <taxon>Tracheophyta</taxon>
        <taxon>Spermatophyta</taxon>
        <taxon>Magnoliopsida</taxon>
        <taxon>eudicotyledons</taxon>
        <taxon>Gunneridae</taxon>
        <taxon>Pentapetalae</taxon>
        <taxon>rosids</taxon>
        <taxon>malvids</taxon>
        <taxon>Myrtales</taxon>
        <taxon>Lythraceae</taxon>
        <taxon>Punica</taxon>
    </lineage>
</organism>